<name>A0A0U1Q0B4_9BURK</name>
<gene>
    <name evidence="2" type="ORF">AAV94_06890</name>
</gene>
<dbReference type="InterPro" id="IPR001763">
    <property type="entry name" value="Rhodanese-like_dom"/>
</dbReference>
<dbReference type="Gene3D" id="3.40.250.10">
    <property type="entry name" value="Rhodanese-like domain"/>
    <property type="match status" value="1"/>
</dbReference>
<dbReference type="InterPro" id="IPR052204">
    <property type="entry name" value="PpiC/parvulin_rotamase"/>
</dbReference>
<comment type="caution">
    <text evidence="2">The sequence shown here is derived from an EMBL/GenBank/DDBJ whole genome shotgun (WGS) entry which is preliminary data.</text>
</comment>
<evidence type="ECO:0000313" key="2">
    <source>
        <dbReference type="EMBL" id="KKW68176.1"/>
    </source>
</evidence>
<keyword evidence="2" id="KW-0808">Transferase</keyword>
<dbReference type="SUPFAM" id="SSF52821">
    <property type="entry name" value="Rhodanese/Cell cycle control phosphatase"/>
    <property type="match status" value="1"/>
</dbReference>
<feature type="domain" description="Rhodanese" evidence="1">
    <location>
        <begin position="20"/>
        <end position="113"/>
    </location>
</feature>
<dbReference type="InterPro" id="IPR036873">
    <property type="entry name" value="Rhodanese-like_dom_sf"/>
</dbReference>
<dbReference type="EMBL" id="LBNQ01000022">
    <property type="protein sequence ID" value="KKW68176.1"/>
    <property type="molecule type" value="Genomic_DNA"/>
</dbReference>
<protein>
    <submittedName>
        <fullName evidence="2">Sulfurtransferase</fullName>
    </submittedName>
</protein>
<dbReference type="PANTHER" id="PTHR43629:SF2">
    <property type="entry name" value="RHODANESE-LIKE_PPIC DOMAIN-CONTAINING PROTEIN 12, CHLOROPLASTIC"/>
    <property type="match status" value="1"/>
</dbReference>
<organism evidence="2 3">
    <name type="scientific">Lampropedia cohaerens</name>
    <dbReference type="NCBI Taxonomy" id="1610491"/>
    <lineage>
        <taxon>Bacteria</taxon>
        <taxon>Pseudomonadati</taxon>
        <taxon>Pseudomonadota</taxon>
        <taxon>Betaproteobacteria</taxon>
        <taxon>Burkholderiales</taxon>
        <taxon>Comamonadaceae</taxon>
        <taxon>Lampropedia</taxon>
    </lineage>
</organism>
<sequence>MIEQITPAGFPDWVAKNQTGDSRPLLIDVREPWEWTLASVKPDAAFELLQLSMGDIPAALNQLDPDRPTALLCHHGMRSQSVAQFLLANGFEHLANVTGGIDAWSTSVDPSIARY</sequence>
<accession>A0A0U1Q0B4</accession>
<dbReference type="PROSITE" id="PS50206">
    <property type="entry name" value="RHODANESE_3"/>
    <property type="match status" value="1"/>
</dbReference>
<dbReference type="GO" id="GO:0016740">
    <property type="term" value="F:transferase activity"/>
    <property type="evidence" value="ECO:0007669"/>
    <property type="project" value="UniProtKB-KW"/>
</dbReference>
<reference evidence="2 3" key="1">
    <citation type="submission" date="2015-05" db="EMBL/GenBank/DDBJ databases">
        <title>Draft genome sequence of Lampropedia sp. CT6, isolated from the microbial mat of a hot water spring, located at Manikaran, India.</title>
        <authorList>
            <person name="Tripathi C."/>
            <person name="Rani P."/>
            <person name="Mahato N.K."/>
            <person name="Lal R."/>
        </authorList>
    </citation>
    <scope>NUCLEOTIDE SEQUENCE [LARGE SCALE GENOMIC DNA]</scope>
    <source>
        <strain evidence="2 3">CT6</strain>
    </source>
</reference>
<dbReference type="Pfam" id="PF00581">
    <property type="entry name" value="Rhodanese"/>
    <property type="match status" value="1"/>
</dbReference>
<evidence type="ECO:0000259" key="1">
    <source>
        <dbReference type="PROSITE" id="PS50206"/>
    </source>
</evidence>
<proteinExistence type="predicted"/>
<dbReference type="SMART" id="SM00450">
    <property type="entry name" value="RHOD"/>
    <property type="match status" value="1"/>
</dbReference>
<dbReference type="STRING" id="1610491.AAV94_06890"/>
<dbReference type="RefSeq" id="WP_046741576.1">
    <property type="nucleotide sequence ID" value="NZ_LBNQ01000022.1"/>
</dbReference>
<evidence type="ECO:0000313" key="3">
    <source>
        <dbReference type="Proteomes" id="UP000050580"/>
    </source>
</evidence>
<dbReference type="OrthoDB" id="9811849at2"/>
<dbReference type="AlphaFoldDB" id="A0A0U1Q0B4"/>
<dbReference type="PANTHER" id="PTHR43629">
    <property type="entry name" value="PEPTIDYL-PROLYL CIS-TRANS ISOMERASE"/>
    <property type="match status" value="1"/>
</dbReference>
<keyword evidence="3" id="KW-1185">Reference proteome</keyword>
<dbReference type="Proteomes" id="UP000050580">
    <property type="component" value="Unassembled WGS sequence"/>
</dbReference>